<comment type="caution">
    <text evidence="1">The sequence shown here is derived from an EMBL/GenBank/DDBJ whole genome shotgun (WGS) entry which is preliminary data.</text>
</comment>
<evidence type="ECO:0008006" key="3">
    <source>
        <dbReference type="Google" id="ProtNLM"/>
    </source>
</evidence>
<dbReference type="RefSeq" id="WP_016657414.1">
    <property type="nucleotide sequence ID" value="NZ_KE340355.1"/>
</dbReference>
<dbReference type="InterPro" id="IPR027417">
    <property type="entry name" value="P-loop_NTPase"/>
</dbReference>
<organism evidence="1 2">
    <name type="scientific">Acinetobacter rudis CIP 110305</name>
    <dbReference type="NCBI Taxonomy" id="421052"/>
    <lineage>
        <taxon>Bacteria</taxon>
        <taxon>Pseudomonadati</taxon>
        <taxon>Pseudomonadota</taxon>
        <taxon>Gammaproteobacteria</taxon>
        <taxon>Moraxellales</taxon>
        <taxon>Moraxellaceae</taxon>
        <taxon>Acinetobacter</taxon>
    </lineage>
</organism>
<evidence type="ECO:0000313" key="1">
    <source>
        <dbReference type="EMBL" id="EPF70027.1"/>
    </source>
</evidence>
<dbReference type="eggNOG" id="COG0563">
    <property type="taxonomic scope" value="Bacteria"/>
</dbReference>
<dbReference type="PANTHER" id="PTHR37816:SF1">
    <property type="entry name" value="TOXIN"/>
    <property type="match status" value="1"/>
</dbReference>
<dbReference type="EMBL" id="ATGI01000038">
    <property type="protein sequence ID" value="EPF70027.1"/>
    <property type="molecule type" value="Genomic_DNA"/>
</dbReference>
<sequence>MKRINVVGTSASGKSTLSKKLAEKLQLTYIELDNLFWLDDWQECPDHEFLKKIQQHIDASPDGWVIDGNYTRSTSVKWKDVDTVIWLDLPFHLNLYQSIHRTMARLIFKKILWQDSNNTEKFSKLLSRDSIIWWMIKTYRENRGKYLAMMQHPDYAHIQFIRIRKRRDIENLSNGA</sequence>
<proteinExistence type="predicted"/>
<protein>
    <recommendedName>
        <fullName evidence="3">Adenylate kinase</fullName>
    </recommendedName>
</protein>
<keyword evidence="2" id="KW-1185">Reference proteome</keyword>
<gene>
    <name evidence="1" type="ORF">F945_03044</name>
</gene>
<dbReference type="PATRIC" id="fig|421052.3.peg.2973"/>
<dbReference type="Gene3D" id="3.40.50.300">
    <property type="entry name" value="P-loop containing nucleotide triphosphate hydrolases"/>
    <property type="match status" value="1"/>
</dbReference>
<dbReference type="OrthoDB" id="5296079at2"/>
<dbReference type="SUPFAM" id="SSF52540">
    <property type="entry name" value="P-loop containing nucleoside triphosphate hydrolases"/>
    <property type="match status" value="1"/>
</dbReference>
<dbReference type="Proteomes" id="UP000014568">
    <property type="component" value="Unassembled WGS sequence"/>
</dbReference>
<dbReference type="PANTHER" id="PTHR37816">
    <property type="entry name" value="YALI0E33011P"/>
    <property type="match status" value="1"/>
</dbReference>
<dbReference type="HOGENOM" id="CLU_092618_1_1_6"/>
<dbReference type="AlphaFoldDB" id="S3MQY7"/>
<name>S3MQY7_9GAMM</name>
<evidence type="ECO:0000313" key="2">
    <source>
        <dbReference type="Proteomes" id="UP000014568"/>
    </source>
</evidence>
<reference evidence="1 2" key="1">
    <citation type="submission" date="2013-06" db="EMBL/GenBank/DDBJ databases">
        <title>The Genome Sequence of Acinetobacter rudis CIP 110305.</title>
        <authorList>
            <consortium name="The Broad Institute Genome Sequencing Platform"/>
            <consortium name="The Broad Institute Genome Sequencing Center for Infectious Disease"/>
            <person name="Cerqueira G."/>
            <person name="Feldgarden M."/>
            <person name="Courvalin P."/>
            <person name="Perichon B."/>
            <person name="Grillot-Courvalin C."/>
            <person name="Clermont D."/>
            <person name="Rocha E."/>
            <person name="Yoon E.-J."/>
            <person name="Nemec A."/>
            <person name="Young S.K."/>
            <person name="Zeng Q."/>
            <person name="Gargeya S."/>
            <person name="Fitzgerald M."/>
            <person name="Abouelleil A."/>
            <person name="Alvarado L."/>
            <person name="Berlin A.M."/>
            <person name="Chapman S.B."/>
            <person name="Dewar J."/>
            <person name="Goldberg J."/>
            <person name="Griggs A."/>
            <person name="Gujja S."/>
            <person name="Hansen M."/>
            <person name="Howarth C."/>
            <person name="Imamovic A."/>
            <person name="Larimer J."/>
            <person name="McCowan C."/>
            <person name="Murphy C."/>
            <person name="Pearson M."/>
            <person name="Priest M."/>
            <person name="Roberts A."/>
            <person name="Saif S."/>
            <person name="Shea T."/>
            <person name="Sykes S."/>
            <person name="Wortman J."/>
            <person name="Nusbaum C."/>
            <person name="Birren B."/>
        </authorList>
    </citation>
    <scope>NUCLEOTIDE SEQUENCE [LARGE SCALE GENOMIC DNA]</scope>
    <source>
        <strain evidence="1 2">CIP 110305</strain>
    </source>
</reference>
<dbReference type="InterPro" id="IPR052922">
    <property type="entry name" value="Cytidylate_Kinase-2"/>
</dbReference>
<accession>S3MQY7</accession>